<dbReference type="GO" id="GO:0005737">
    <property type="term" value="C:cytoplasm"/>
    <property type="evidence" value="ECO:0007669"/>
    <property type="project" value="TreeGrafter"/>
</dbReference>
<dbReference type="Proteomes" id="UP000288859">
    <property type="component" value="Unassembled WGS sequence"/>
</dbReference>
<gene>
    <name evidence="4" type="ORF">B0A52_03947</name>
</gene>
<evidence type="ECO:0000313" key="5">
    <source>
        <dbReference type="Proteomes" id="UP000288859"/>
    </source>
</evidence>
<dbReference type="OrthoDB" id="9876299at2759"/>
<dbReference type="PRINTS" id="PR00081">
    <property type="entry name" value="GDHRDH"/>
</dbReference>
<dbReference type="PANTHER" id="PTHR43544">
    <property type="entry name" value="SHORT-CHAIN DEHYDROGENASE/REDUCTASE"/>
    <property type="match status" value="1"/>
</dbReference>
<evidence type="ECO:0000313" key="4">
    <source>
        <dbReference type="EMBL" id="RVX71763.1"/>
    </source>
</evidence>
<dbReference type="InterPro" id="IPR036291">
    <property type="entry name" value="NAD(P)-bd_dom_sf"/>
</dbReference>
<protein>
    <submittedName>
        <fullName evidence="4">Uncharacterized protein</fullName>
    </submittedName>
</protein>
<dbReference type="AlphaFoldDB" id="A0A438N7M1"/>
<evidence type="ECO:0000256" key="1">
    <source>
        <dbReference type="ARBA" id="ARBA00006484"/>
    </source>
</evidence>
<dbReference type="InterPro" id="IPR051468">
    <property type="entry name" value="Fungal_SecMetab_SDRs"/>
</dbReference>
<evidence type="ECO:0000256" key="3">
    <source>
        <dbReference type="ARBA" id="ARBA00023002"/>
    </source>
</evidence>
<comment type="similarity">
    <text evidence="1">Belongs to the short-chain dehydrogenases/reductases (SDR) family.</text>
</comment>
<accession>A0A438N7M1</accession>
<reference evidence="4 5" key="1">
    <citation type="submission" date="2017-03" db="EMBL/GenBank/DDBJ databases">
        <title>Genomes of endolithic fungi from Antarctica.</title>
        <authorList>
            <person name="Coleine C."/>
            <person name="Masonjones S."/>
            <person name="Stajich J.E."/>
        </authorList>
    </citation>
    <scope>NUCLEOTIDE SEQUENCE [LARGE SCALE GENOMIC DNA]</scope>
    <source>
        <strain evidence="4 5">CCFEE 6314</strain>
    </source>
</reference>
<keyword evidence="2" id="KW-0521">NADP</keyword>
<comment type="caution">
    <text evidence="4">The sequence shown here is derived from an EMBL/GenBank/DDBJ whole genome shotgun (WGS) entry which is preliminary data.</text>
</comment>
<proteinExistence type="inferred from homology"/>
<evidence type="ECO:0000256" key="2">
    <source>
        <dbReference type="ARBA" id="ARBA00022857"/>
    </source>
</evidence>
<sequence>MTTILISGANRGIGRGVADIFLSRPNTTLIALVRDTSDETTKSLKPLSEGSAVVVLPYDASDNTSAQTAIETLQTQYHITSLDIVIANAGIQTWQGPSIETPPEAMMSHFQINTIAPLQLFKATLPLLQHRTSSSSKTSSASPPKFFTISSSVGSTELIPQRHHLRVLPYATSKAAVNHVMHKLHCEHPEIVIELLAPGYVATNLSRGLKLEGSTVNQTGMVPIEDSTAGLVKQIDMANLENTKGALKTWKGEVVPW</sequence>
<dbReference type="SUPFAM" id="SSF51735">
    <property type="entry name" value="NAD(P)-binding Rossmann-fold domains"/>
    <property type="match status" value="1"/>
</dbReference>
<dbReference type="GO" id="GO:0016491">
    <property type="term" value="F:oxidoreductase activity"/>
    <property type="evidence" value="ECO:0007669"/>
    <property type="project" value="UniProtKB-KW"/>
</dbReference>
<organism evidence="4 5">
    <name type="scientific">Exophiala mesophila</name>
    <name type="common">Black yeast-like fungus</name>
    <dbReference type="NCBI Taxonomy" id="212818"/>
    <lineage>
        <taxon>Eukaryota</taxon>
        <taxon>Fungi</taxon>
        <taxon>Dikarya</taxon>
        <taxon>Ascomycota</taxon>
        <taxon>Pezizomycotina</taxon>
        <taxon>Eurotiomycetes</taxon>
        <taxon>Chaetothyriomycetidae</taxon>
        <taxon>Chaetothyriales</taxon>
        <taxon>Herpotrichiellaceae</taxon>
        <taxon>Exophiala</taxon>
    </lineage>
</organism>
<name>A0A438N7M1_EXOME</name>
<dbReference type="VEuPathDB" id="FungiDB:PV10_08560"/>
<dbReference type="PANTHER" id="PTHR43544:SF7">
    <property type="entry name" value="NADB-LER2"/>
    <property type="match status" value="1"/>
</dbReference>
<keyword evidence="3" id="KW-0560">Oxidoreductase</keyword>
<dbReference type="Gene3D" id="3.40.50.720">
    <property type="entry name" value="NAD(P)-binding Rossmann-like Domain"/>
    <property type="match status" value="1"/>
</dbReference>
<dbReference type="Pfam" id="PF00106">
    <property type="entry name" value="adh_short"/>
    <property type="match status" value="1"/>
</dbReference>
<dbReference type="InterPro" id="IPR002347">
    <property type="entry name" value="SDR_fam"/>
</dbReference>
<dbReference type="EMBL" id="NAJM01000016">
    <property type="protein sequence ID" value="RVX71763.1"/>
    <property type="molecule type" value="Genomic_DNA"/>
</dbReference>